<dbReference type="InterPro" id="IPR012429">
    <property type="entry name" value="HGSNAT_cat"/>
</dbReference>
<feature type="transmembrane region" description="Helical" evidence="1">
    <location>
        <begin position="301"/>
        <end position="319"/>
    </location>
</feature>
<organism evidence="3 4">
    <name type="scientific">Bacteroides salyersiae</name>
    <dbReference type="NCBI Taxonomy" id="291644"/>
    <lineage>
        <taxon>Bacteria</taxon>
        <taxon>Pseudomonadati</taxon>
        <taxon>Bacteroidota</taxon>
        <taxon>Bacteroidia</taxon>
        <taxon>Bacteroidales</taxon>
        <taxon>Bacteroidaceae</taxon>
        <taxon>Bacteroides</taxon>
    </lineage>
</organism>
<feature type="transmembrane region" description="Helical" evidence="1">
    <location>
        <begin position="233"/>
        <end position="250"/>
    </location>
</feature>
<keyword evidence="1" id="KW-0472">Membrane</keyword>
<gene>
    <name evidence="3" type="ORF">F3F73_05610</name>
</gene>
<name>A0A7J4XLS3_9BACE</name>
<evidence type="ECO:0000259" key="2">
    <source>
        <dbReference type="Pfam" id="PF07786"/>
    </source>
</evidence>
<comment type="caution">
    <text evidence="3">The sequence shown here is derived from an EMBL/GenBank/DDBJ whole genome shotgun (WGS) entry which is preliminary data.</text>
</comment>
<dbReference type="PANTHER" id="PTHR31061">
    <property type="entry name" value="LD22376P"/>
    <property type="match status" value="1"/>
</dbReference>
<feature type="transmembrane region" description="Helical" evidence="1">
    <location>
        <begin position="85"/>
        <end position="103"/>
    </location>
</feature>
<keyword evidence="1" id="KW-1133">Transmembrane helix</keyword>
<feature type="transmembrane region" description="Helical" evidence="1">
    <location>
        <begin position="262"/>
        <end position="281"/>
    </location>
</feature>
<evidence type="ECO:0000313" key="4">
    <source>
        <dbReference type="Proteomes" id="UP000422221"/>
    </source>
</evidence>
<keyword evidence="1" id="KW-0812">Transmembrane</keyword>
<dbReference type="AlphaFoldDB" id="A0A7J4XLS3"/>
<dbReference type="PANTHER" id="PTHR31061:SF24">
    <property type="entry name" value="LD22376P"/>
    <property type="match status" value="1"/>
</dbReference>
<dbReference type="RefSeq" id="WP_130058466.1">
    <property type="nucleotide sequence ID" value="NZ_JADNPJ010000030.1"/>
</dbReference>
<feature type="transmembrane region" description="Helical" evidence="1">
    <location>
        <begin position="54"/>
        <end position="73"/>
    </location>
</feature>
<sequence>MNPPISTHQRLLSLDVLRGITVAGMILVNNAGACGYGYAPLRHAKWDGFTPADLVFPMFMFLMGISTYISLRKYNFQWQLTIGKIIKRAFLLILIGIAMKWLIHSFETGIWNDWEHMRILGVMQRLGICYGITAVMALFIPHKRFLPIALLLLIGYFILQLAGNGFEKSPDNIMAIVDSTVLGTSHMYLQGRQFVEPEGILSTIPTVAQVMIGFVCGHMLIDRKDNQERMQQLFFMGTLLLFAGFLLSYACPLNKRLWSPSFVLVTCGIAALALAVLIEVIDVRKKKEWCTFFKVFGVNPLLLYVAAEIFGDLFRTWHINTFLFDTCLQPLFGNYFGSFMYAALFLSLIWLLGYILFKKQIYIKL</sequence>
<feature type="domain" description="Heparan-alpha-glucosaminide N-acetyltransferase catalytic" evidence="2">
    <location>
        <begin position="10"/>
        <end position="233"/>
    </location>
</feature>
<reference evidence="3 4" key="1">
    <citation type="journal article" date="2019" name="Nat. Med.">
        <title>A library of human gut bacterial isolates paired with longitudinal multiomics data enables mechanistic microbiome research.</title>
        <authorList>
            <person name="Poyet M."/>
            <person name="Groussin M."/>
            <person name="Gibbons S.M."/>
            <person name="Avila-Pacheco J."/>
            <person name="Jiang X."/>
            <person name="Kearney S.M."/>
            <person name="Perrotta A.R."/>
            <person name="Berdy B."/>
            <person name="Zhao S."/>
            <person name="Lieberman T.D."/>
            <person name="Swanson P.K."/>
            <person name="Smith M."/>
            <person name="Roesemann S."/>
            <person name="Alexander J.E."/>
            <person name="Rich S.A."/>
            <person name="Livny J."/>
            <person name="Vlamakis H."/>
            <person name="Clish C."/>
            <person name="Bullock K."/>
            <person name="Deik A."/>
            <person name="Scott J."/>
            <person name="Pierce K.A."/>
            <person name="Xavier R.J."/>
            <person name="Alm E.J."/>
        </authorList>
    </citation>
    <scope>NUCLEOTIDE SEQUENCE [LARGE SCALE GENOMIC DNA]</scope>
    <source>
        <strain evidence="3 4">BIOML-A10</strain>
    </source>
</reference>
<evidence type="ECO:0000256" key="1">
    <source>
        <dbReference type="SAM" id="Phobius"/>
    </source>
</evidence>
<feature type="transmembrane region" description="Helical" evidence="1">
    <location>
        <begin position="20"/>
        <end position="39"/>
    </location>
</feature>
<protein>
    <submittedName>
        <fullName evidence="3">DUF5009 domain-containing protein</fullName>
    </submittedName>
</protein>
<feature type="transmembrane region" description="Helical" evidence="1">
    <location>
        <begin position="199"/>
        <end position="221"/>
    </location>
</feature>
<proteinExistence type="predicted"/>
<feature type="transmembrane region" description="Helical" evidence="1">
    <location>
        <begin position="145"/>
        <end position="163"/>
    </location>
</feature>
<dbReference type="Proteomes" id="UP000422221">
    <property type="component" value="Unassembled WGS sequence"/>
</dbReference>
<feature type="transmembrane region" description="Helical" evidence="1">
    <location>
        <begin position="123"/>
        <end position="140"/>
    </location>
</feature>
<accession>A0A7J4XLS3</accession>
<dbReference type="EMBL" id="VWMK01000004">
    <property type="protein sequence ID" value="KAA3767873.1"/>
    <property type="molecule type" value="Genomic_DNA"/>
</dbReference>
<evidence type="ECO:0000313" key="3">
    <source>
        <dbReference type="EMBL" id="KAA3767873.1"/>
    </source>
</evidence>
<feature type="transmembrane region" description="Helical" evidence="1">
    <location>
        <begin position="339"/>
        <end position="357"/>
    </location>
</feature>
<dbReference type="Pfam" id="PF07786">
    <property type="entry name" value="HGSNAT_cat"/>
    <property type="match status" value="1"/>
</dbReference>